<dbReference type="Gene3D" id="3.90.1600.10">
    <property type="entry name" value="Palm domain of DNA polymerase"/>
    <property type="match status" value="1"/>
</dbReference>
<evidence type="ECO:0000256" key="8">
    <source>
        <dbReference type="ARBA" id="ARBA00049244"/>
    </source>
</evidence>
<gene>
    <name evidence="10" type="ORF">EZS28_029093</name>
</gene>
<keyword evidence="5" id="KW-0235">DNA replication</keyword>
<organism evidence="10 11">
    <name type="scientific">Streblomastix strix</name>
    <dbReference type="NCBI Taxonomy" id="222440"/>
    <lineage>
        <taxon>Eukaryota</taxon>
        <taxon>Metamonada</taxon>
        <taxon>Preaxostyla</taxon>
        <taxon>Oxymonadida</taxon>
        <taxon>Streblomastigidae</taxon>
        <taxon>Streblomastix</taxon>
    </lineage>
</organism>
<dbReference type="SUPFAM" id="SSF56672">
    <property type="entry name" value="DNA/RNA polymerases"/>
    <property type="match status" value="1"/>
</dbReference>
<dbReference type="OrthoDB" id="10066471at2759"/>
<dbReference type="EC" id="2.7.7.7" evidence="2"/>
<sequence length="648" mass="74828">MAACANAIKYALAYKDFDISKNYPPIIDSSYKFVLYPSYWKYKVEGYRFQDQIKHRDYSNNVSVNDFEYFKQLLESSVCAICGDKFTVNNKPTLDRTNNALPHTKDNVQPCCLYCNKYCSNKDKNICRLFIQLRRFCMLNCLPTNLTNIEDYKLIRNGITGGLSNVMHRENIAGKDTIKQFVFDKDNKKVHVQTSPNIISHIVGVDFNSLYPSVMSSEQHKFIKYTGGKMYMAGSVIGRTDDKTKIMNIIGGRDQLFIAELKGHIDEKYINDFINFPPILRNYTFTTNEDTIGSYMYNHMKNNNIKTDQKQRKLTNLLSTMGEFMSFSSYYLWFLIDDCHFIIDDVKQLILFNKHEGFNPFVKEFIGKRIQAKIEGNKGLEQFCKITMNSSYGSDGMNTEKYTDIKILDKKGALKSHLSNTFMDEQQLSDNAYAVQMNPETCTCKTPLQEAYFVLDNAKYHFVNFIYNFMHKAFDMEKMHFVEGDTDSAYWAVSGNADAGYQQQFNYVIKDKQFYDENAKYFFPTIEGDLFEEKKILGLSIENEGTEMIALAPKNYYIKVGEKEKIKLKGINQKTTKITKQNIVDNIRDGMITKATNMRLGQKNYIMSKIATQKNGITGIHTKAIVLKDQSCCPYIFGLKASDYIIDQ</sequence>
<dbReference type="GO" id="GO:0003677">
    <property type="term" value="F:DNA binding"/>
    <property type="evidence" value="ECO:0007669"/>
    <property type="project" value="UniProtKB-KW"/>
</dbReference>
<evidence type="ECO:0000259" key="9">
    <source>
        <dbReference type="Pfam" id="PF03175"/>
    </source>
</evidence>
<evidence type="ECO:0000313" key="11">
    <source>
        <dbReference type="Proteomes" id="UP000324800"/>
    </source>
</evidence>
<keyword evidence="6" id="KW-0239">DNA-directed DNA polymerase</keyword>
<evidence type="ECO:0000256" key="4">
    <source>
        <dbReference type="ARBA" id="ARBA00022695"/>
    </source>
</evidence>
<proteinExistence type="inferred from homology"/>
<comment type="catalytic activity">
    <reaction evidence="8">
        <text>DNA(n) + a 2'-deoxyribonucleoside 5'-triphosphate = DNA(n+1) + diphosphate</text>
        <dbReference type="Rhea" id="RHEA:22508"/>
        <dbReference type="Rhea" id="RHEA-COMP:17339"/>
        <dbReference type="Rhea" id="RHEA-COMP:17340"/>
        <dbReference type="ChEBI" id="CHEBI:33019"/>
        <dbReference type="ChEBI" id="CHEBI:61560"/>
        <dbReference type="ChEBI" id="CHEBI:173112"/>
        <dbReference type="EC" id="2.7.7.7"/>
    </reaction>
</comment>
<accession>A0A5J4UYU3</accession>
<evidence type="ECO:0000256" key="1">
    <source>
        <dbReference type="ARBA" id="ARBA00005755"/>
    </source>
</evidence>
<comment type="similarity">
    <text evidence="1">Belongs to the DNA polymerase type-B family.</text>
</comment>
<dbReference type="InterPro" id="IPR043502">
    <property type="entry name" value="DNA/RNA_pol_sf"/>
</dbReference>
<feature type="domain" description="DNA-directed DNA polymerase family B mitochondria/virus" evidence="9">
    <location>
        <begin position="202"/>
        <end position="436"/>
    </location>
</feature>
<reference evidence="10 11" key="1">
    <citation type="submission" date="2019-03" db="EMBL/GenBank/DDBJ databases">
        <title>Single cell metagenomics reveals metabolic interactions within the superorganism composed of flagellate Streblomastix strix and complex community of Bacteroidetes bacteria on its surface.</title>
        <authorList>
            <person name="Treitli S.C."/>
            <person name="Kolisko M."/>
            <person name="Husnik F."/>
            <person name="Keeling P."/>
            <person name="Hampl V."/>
        </authorList>
    </citation>
    <scope>NUCLEOTIDE SEQUENCE [LARGE SCALE GENOMIC DNA]</scope>
    <source>
        <strain evidence="10">ST1C</strain>
    </source>
</reference>
<dbReference type="GO" id="GO:0000166">
    <property type="term" value="F:nucleotide binding"/>
    <property type="evidence" value="ECO:0007669"/>
    <property type="project" value="InterPro"/>
</dbReference>
<dbReference type="InterPro" id="IPR006172">
    <property type="entry name" value="DNA-dir_DNA_pol_B"/>
</dbReference>
<dbReference type="PANTHER" id="PTHR33206">
    <property type="entry name" value="PROTEIN CBG10425"/>
    <property type="match status" value="1"/>
</dbReference>
<name>A0A5J4UYU3_9EUKA</name>
<evidence type="ECO:0000313" key="10">
    <source>
        <dbReference type="EMBL" id="KAA6375380.1"/>
    </source>
</evidence>
<dbReference type="AlphaFoldDB" id="A0A5J4UYU3"/>
<protein>
    <recommendedName>
        <fullName evidence="2">DNA-directed DNA polymerase</fullName>
        <ecNumber evidence="2">2.7.7.7</ecNumber>
    </recommendedName>
</protein>
<evidence type="ECO:0000256" key="6">
    <source>
        <dbReference type="ARBA" id="ARBA00022932"/>
    </source>
</evidence>
<evidence type="ECO:0000256" key="5">
    <source>
        <dbReference type="ARBA" id="ARBA00022705"/>
    </source>
</evidence>
<dbReference type="GO" id="GO:0006260">
    <property type="term" value="P:DNA replication"/>
    <property type="evidence" value="ECO:0007669"/>
    <property type="project" value="UniProtKB-KW"/>
</dbReference>
<comment type="caution">
    <text evidence="10">The sequence shown here is derived from an EMBL/GenBank/DDBJ whole genome shotgun (WGS) entry which is preliminary data.</text>
</comment>
<dbReference type="Proteomes" id="UP000324800">
    <property type="component" value="Unassembled WGS sequence"/>
</dbReference>
<dbReference type="InterPro" id="IPR023211">
    <property type="entry name" value="DNA_pol_palm_dom_sf"/>
</dbReference>
<keyword evidence="3" id="KW-0808">Transferase</keyword>
<dbReference type="EMBL" id="SNRW01011274">
    <property type="protein sequence ID" value="KAA6375380.1"/>
    <property type="molecule type" value="Genomic_DNA"/>
</dbReference>
<dbReference type="InterPro" id="IPR004868">
    <property type="entry name" value="DNA-dir_DNA_pol_B_mt/vir"/>
</dbReference>
<keyword evidence="4" id="KW-0548">Nucleotidyltransferase</keyword>
<dbReference type="PANTHER" id="PTHR33206:SF1">
    <property type="entry name" value="DNA-DIRECTED DNA POLYMERASE"/>
    <property type="match status" value="1"/>
</dbReference>
<dbReference type="GO" id="GO:0003887">
    <property type="term" value="F:DNA-directed DNA polymerase activity"/>
    <property type="evidence" value="ECO:0007669"/>
    <property type="project" value="UniProtKB-KW"/>
</dbReference>
<keyword evidence="7" id="KW-0238">DNA-binding</keyword>
<evidence type="ECO:0000256" key="3">
    <source>
        <dbReference type="ARBA" id="ARBA00022679"/>
    </source>
</evidence>
<dbReference type="PRINTS" id="PR00106">
    <property type="entry name" value="DNAPOLB"/>
</dbReference>
<evidence type="ECO:0000256" key="7">
    <source>
        <dbReference type="ARBA" id="ARBA00023125"/>
    </source>
</evidence>
<evidence type="ECO:0000256" key="2">
    <source>
        <dbReference type="ARBA" id="ARBA00012417"/>
    </source>
</evidence>
<dbReference type="Pfam" id="PF03175">
    <property type="entry name" value="DNA_pol_B_2"/>
    <property type="match status" value="1"/>
</dbReference>